<dbReference type="PANTHER" id="PTHR33619">
    <property type="entry name" value="POLYSACCHARIDE EXPORT PROTEIN GFCE-RELATED"/>
    <property type="match status" value="1"/>
</dbReference>
<dbReference type="EMBL" id="JBHTLI010000002">
    <property type="protein sequence ID" value="MFD1096320.1"/>
    <property type="molecule type" value="Genomic_DNA"/>
</dbReference>
<reference evidence="19" key="1">
    <citation type="journal article" date="2019" name="Int. J. Syst. Evol. Microbiol.">
        <title>The Global Catalogue of Microorganisms (GCM) 10K type strain sequencing project: providing services to taxonomists for standard genome sequencing and annotation.</title>
        <authorList>
            <consortium name="The Broad Institute Genomics Platform"/>
            <consortium name="The Broad Institute Genome Sequencing Center for Infectious Disease"/>
            <person name="Wu L."/>
            <person name="Ma J."/>
        </authorList>
    </citation>
    <scope>NUCLEOTIDE SEQUENCE [LARGE SCALE GENOMIC DNA]</scope>
    <source>
        <strain evidence="19">CCUG 64793</strain>
    </source>
</reference>
<evidence type="ECO:0000256" key="7">
    <source>
        <dbReference type="ARBA" id="ARBA00022729"/>
    </source>
</evidence>
<dbReference type="PANTHER" id="PTHR33619:SF3">
    <property type="entry name" value="POLYSACCHARIDE EXPORT PROTEIN GFCE-RELATED"/>
    <property type="match status" value="1"/>
</dbReference>
<dbReference type="Proteomes" id="UP001597131">
    <property type="component" value="Unassembled WGS sequence"/>
</dbReference>
<feature type="domain" description="SLBB" evidence="17">
    <location>
        <begin position="151"/>
        <end position="229"/>
    </location>
</feature>
<dbReference type="InterPro" id="IPR003715">
    <property type="entry name" value="Poly_export_N"/>
</dbReference>
<keyword evidence="14" id="KW-0449">Lipoprotein</keyword>
<dbReference type="InterPro" id="IPR054765">
    <property type="entry name" value="SLBB_dom"/>
</dbReference>
<keyword evidence="13" id="KW-0998">Cell outer membrane</keyword>
<feature type="domain" description="Polysaccharide export protein N-terminal" evidence="16">
    <location>
        <begin position="50"/>
        <end position="146"/>
    </location>
</feature>
<comment type="subcellular location">
    <subcellularLocation>
        <location evidence="1">Cell outer membrane</location>
        <topology evidence="1">Multi-pass membrane protein</topology>
    </subcellularLocation>
</comment>
<dbReference type="Pfam" id="PF02563">
    <property type="entry name" value="Poly_export"/>
    <property type="match status" value="1"/>
</dbReference>
<evidence type="ECO:0000256" key="10">
    <source>
        <dbReference type="ARBA" id="ARBA00023114"/>
    </source>
</evidence>
<keyword evidence="11 15" id="KW-0472">Membrane</keyword>
<keyword evidence="15" id="KW-1133">Transmembrane helix</keyword>
<keyword evidence="10" id="KW-0626">Porin</keyword>
<comment type="similarity">
    <text evidence="2">Belongs to the BexD/CtrA/VexA family.</text>
</comment>
<dbReference type="Pfam" id="PF22461">
    <property type="entry name" value="SLBB_2"/>
    <property type="match status" value="1"/>
</dbReference>
<keyword evidence="19" id="KW-1185">Reference proteome</keyword>
<evidence type="ECO:0000256" key="13">
    <source>
        <dbReference type="ARBA" id="ARBA00023237"/>
    </source>
</evidence>
<evidence type="ECO:0000256" key="4">
    <source>
        <dbReference type="ARBA" id="ARBA00022452"/>
    </source>
</evidence>
<evidence type="ECO:0000256" key="9">
    <source>
        <dbReference type="ARBA" id="ARBA00023065"/>
    </source>
</evidence>
<dbReference type="RefSeq" id="WP_380745850.1">
    <property type="nucleotide sequence ID" value="NZ_JBHTLI010000002.1"/>
</dbReference>
<evidence type="ECO:0000256" key="1">
    <source>
        <dbReference type="ARBA" id="ARBA00004571"/>
    </source>
</evidence>
<proteinExistence type="inferred from homology"/>
<evidence type="ECO:0000256" key="6">
    <source>
        <dbReference type="ARBA" id="ARBA00022692"/>
    </source>
</evidence>
<gene>
    <name evidence="18" type="ORF">ACFQ3Q_11210</name>
</gene>
<dbReference type="Gene3D" id="3.30.1950.10">
    <property type="entry name" value="wza like domain"/>
    <property type="match status" value="1"/>
</dbReference>
<keyword evidence="12" id="KW-0564">Palmitate</keyword>
<organism evidence="18 19">
    <name type="scientific">Salegentibacter chungangensis</name>
    <dbReference type="NCBI Taxonomy" id="1335724"/>
    <lineage>
        <taxon>Bacteria</taxon>
        <taxon>Pseudomonadati</taxon>
        <taxon>Bacteroidota</taxon>
        <taxon>Flavobacteriia</taxon>
        <taxon>Flavobacteriales</taxon>
        <taxon>Flavobacteriaceae</taxon>
        <taxon>Salegentibacter</taxon>
    </lineage>
</organism>
<dbReference type="Gene3D" id="3.10.560.10">
    <property type="entry name" value="Outer membrane lipoprotein wza domain like"/>
    <property type="match status" value="1"/>
</dbReference>
<dbReference type="InterPro" id="IPR049712">
    <property type="entry name" value="Poly_export"/>
</dbReference>
<evidence type="ECO:0000256" key="11">
    <source>
        <dbReference type="ARBA" id="ARBA00023136"/>
    </source>
</evidence>
<evidence type="ECO:0000256" key="14">
    <source>
        <dbReference type="ARBA" id="ARBA00023288"/>
    </source>
</evidence>
<feature type="transmembrane region" description="Helical" evidence="15">
    <location>
        <begin position="242"/>
        <end position="262"/>
    </location>
</feature>
<name>A0ABW3NUL3_9FLAO</name>
<evidence type="ECO:0000259" key="16">
    <source>
        <dbReference type="Pfam" id="PF02563"/>
    </source>
</evidence>
<keyword evidence="5" id="KW-0762">Sugar transport</keyword>
<evidence type="ECO:0000313" key="18">
    <source>
        <dbReference type="EMBL" id="MFD1096320.1"/>
    </source>
</evidence>
<keyword evidence="9" id="KW-0406">Ion transport</keyword>
<keyword evidence="7" id="KW-0732">Signal</keyword>
<keyword evidence="4" id="KW-1134">Transmembrane beta strand</keyword>
<comment type="caution">
    <text evidence="18">The sequence shown here is derived from an EMBL/GenBank/DDBJ whole genome shotgun (WGS) entry which is preliminary data.</text>
</comment>
<accession>A0ABW3NUL3</accession>
<evidence type="ECO:0000259" key="17">
    <source>
        <dbReference type="Pfam" id="PF22461"/>
    </source>
</evidence>
<keyword evidence="6 15" id="KW-0812">Transmembrane</keyword>
<evidence type="ECO:0000256" key="12">
    <source>
        <dbReference type="ARBA" id="ARBA00023139"/>
    </source>
</evidence>
<evidence type="ECO:0000313" key="19">
    <source>
        <dbReference type="Proteomes" id="UP001597131"/>
    </source>
</evidence>
<evidence type="ECO:0000256" key="8">
    <source>
        <dbReference type="ARBA" id="ARBA00023047"/>
    </source>
</evidence>
<evidence type="ECO:0000256" key="3">
    <source>
        <dbReference type="ARBA" id="ARBA00022448"/>
    </source>
</evidence>
<evidence type="ECO:0000256" key="5">
    <source>
        <dbReference type="ARBA" id="ARBA00022597"/>
    </source>
</evidence>
<sequence length="265" mass="29049">MIGINMLRKTIKLSLLVIFVFSVFSCATKEEIVYFENSKSLEGKENLLDYEPVIQPNDVLRINVSSSSVNEEIVAPFQMKTGQQGSGGGGGQNLSLTGYLVSPEGAIQFPVLGTVQVGGMTRGEIQNKFQKQISEYVKDPVVDVRIVNFSVTVLGEVGSPGRVQITDGRVTMPELLAMVGDVTYDGRRQNITVIREVNGVKSVGSIDMTETDLFDSPYFYLKQNDLVYVEPSYRAVKSAGFFTSYQGIISIGTTIISLYLLINSL</sequence>
<evidence type="ECO:0000256" key="2">
    <source>
        <dbReference type="ARBA" id="ARBA00009450"/>
    </source>
</evidence>
<protein>
    <submittedName>
        <fullName evidence="18">Polysaccharide biosynthesis/export family protein</fullName>
    </submittedName>
</protein>
<keyword evidence="8" id="KW-0625">Polysaccharide transport</keyword>
<keyword evidence="3" id="KW-0813">Transport</keyword>
<evidence type="ECO:0000256" key="15">
    <source>
        <dbReference type="SAM" id="Phobius"/>
    </source>
</evidence>